<evidence type="ECO:0000313" key="2">
    <source>
        <dbReference type="EMBL" id="KZL85291.1"/>
    </source>
</evidence>
<reference evidence="2 3" key="1">
    <citation type="submission" date="2015-06" db="EMBL/GenBank/DDBJ databases">
        <title>Survival trade-offs in plant roots during colonization by closely related pathogenic and mutualistic fungi.</title>
        <authorList>
            <person name="Hacquard S."/>
            <person name="Kracher B."/>
            <person name="Hiruma K."/>
            <person name="Weinman A."/>
            <person name="Muench P."/>
            <person name="Garrido Oter R."/>
            <person name="Ver Loren van Themaat E."/>
            <person name="Dallerey J.-F."/>
            <person name="Damm U."/>
            <person name="Henrissat B."/>
            <person name="Lespinet O."/>
            <person name="Thon M."/>
            <person name="Kemen E."/>
            <person name="McHardy A.C."/>
            <person name="Schulze-Lefert P."/>
            <person name="O'Connell R.J."/>
        </authorList>
    </citation>
    <scope>NUCLEOTIDE SEQUENCE [LARGE SCALE GENOMIC DNA]</scope>
    <source>
        <strain evidence="2 3">MAFF 238704</strain>
    </source>
</reference>
<keyword evidence="3" id="KW-1185">Reference proteome</keyword>
<evidence type="ECO:0000313" key="3">
    <source>
        <dbReference type="Proteomes" id="UP000076584"/>
    </source>
</evidence>
<accession>A0A162MXQ6</accession>
<gene>
    <name evidence="2" type="ORF">CI238_12109</name>
</gene>
<protein>
    <submittedName>
        <fullName evidence="2">Zinc finger protein</fullName>
    </submittedName>
</protein>
<dbReference type="EMBL" id="LFIW01000689">
    <property type="protein sequence ID" value="KZL85291.1"/>
    <property type="molecule type" value="Genomic_DNA"/>
</dbReference>
<proteinExistence type="predicted"/>
<sequence length="195" mass="22411">MRPERQEKERFLPSLPLLDVSGALDSASHRRLLHNLNNGLQALSDYKRGKSAWPGSGPKYIELPPAFYKVASFTKPLPLLQRGSLGQLQGERRHNNNNNNNNNRLHRRRSDPRRSLQDNTEETCRKLQKAFQKAETQATIDASVFADENSQLTHFARAKSRNNAHTRVESQWEEAMHKKICEYPSPIMDSALKRK</sequence>
<feature type="region of interest" description="Disordered" evidence="1">
    <location>
        <begin position="87"/>
        <end position="120"/>
    </location>
</feature>
<name>A0A162MXQ6_COLIC</name>
<comment type="caution">
    <text evidence="2">The sequence shown here is derived from an EMBL/GenBank/DDBJ whole genome shotgun (WGS) entry which is preliminary data.</text>
</comment>
<organism evidence="2 3">
    <name type="scientific">Colletotrichum incanum</name>
    <name type="common">Soybean anthracnose fungus</name>
    <dbReference type="NCBI Taxonomy" id="1573173"/>
    <lineage>
        <taxon>Eukaryota</taxon>
        <taxon>Fungi</taxon>
        <taxon>Dikarya</taxon>
        <taxon>Ascomycota</taxon>
        <taxon>Pezizomycotina</taxon>
        <taxon>Sordariomycetes</taxon>
        <taxon>Hypocreomycetidae</taxon>
        <taxon>Glomerellales</taxon>
        <taxon>Glomerellaceae</taxon>
        <taxon>Colletotrichum</taxon>
        <taxon>Colletotrichum spaethianum species complex</taxon>
    </lineage>
</organism>
<dbReference type="AlphaFoldDB" id="A0A162MXQ6"/>
<dbReference type="Proteomes" id="UP000076584">
    <property type="component" value="Unassembled WGS sequence"/>
</dbReference>
<evidence type="ECO:0000256" key="1">
    <source>
        <dbReference type="SAM" id="MobiDB-lite"/>
    </source>
</evidence>